<reference evidence="1 2" key="1">
    <citation type="journal article" date="2021" name="Hortic Res">
        <title>High-quality reference genome and annotation aids understanding of berry development for evergreen blueberry (Vaccinium darrowii).</title>
        <authorList>
            <person name="Yu J."/>
            <person name="Hulse-Kemp A.M."/>
            <person name="Babiker E."/>
            <person name="Staton M."/>
        </authorList>
    </citation>
    <scope>NUCLEOTIDE SEQUENCE [LARGE SCALE GENOMIC DNA]</scope>
    <source>
        <strain evidence="2">cv. NJ 8807/NJ 8810</strain>
        <tissue evidence="1">Young leaf</tissue>
    </source>
</reference>
<dbReference type="EMBL" id="CM037156">
    <property type="protein sequence ID" value="KAH7836903.1"/>
    <property type="molecule type" value="Genomic_DNA"/>
</dbReference>
<organism evidence="1 2">
    <name type="scientific">Vaccinium darrowii</name>
    <dbReference type="NCBI Taxonomy" id="229202"/>
    <lineage>
        <taxon>Eukaryota</taxon>
        <taxon>Viridiplantae</taxon>
        <taxon>Streptophyta</taxon>
        <taxon>Embryophyta</taxon>
        <taxon>Tracheophyta</taxon>
        <taxon>Spermatophyta</taxon>
        <taxon>Magnoliopsida</taxon>
        <taxon>eudicotyledons</taxon>
        <taxon>Gunneridae</taxon>
        <taxon>Pentapetalae</taxon>
        <taxon>asterids</taxon>
        <taxon>Ericales</taxon>
        <taxon>Ericaceae</taxon>
        <taxon>Vaccinioideae</taxon>
        <taxon>Vaccinieae</taxon>
        <taxon>Vaccinium</taxon>
    </lineage>
</organism>
<dbReference type="Proteomes" id="UP000828048">
    <property type="component" value="Chromosome 6"/>
</dbReference>
<comment type="caution">
    <text evidence="1">The sequence shown here is derived from an EMBL/GenBank/DDBJ whole genome shotgun (WGS) entry which is preliminary data.</text>
</comment>
<keyword evidence="2" id="KW-1185">Reference proteome</keyword>
<protein>
    <submittedName>
        <fullName evidence="1">Uncharacterized protein</fullName>
    </submittedName>
</protein>
<evidence type="ECO:0000313" key="2">
    <source>
        <dbReference type="Proteomes" id="UP000828048"/>
    </source>
</evidence>
<accession>A0ACB7X8Q7</accession>
<name>A0ACB7X8Q7_9ERIC</name>
<gene>
    <name evidence="1" type="ORF">Vadar_007211</name>
</gene>
<evidence type="ECO:0000313" key="1">
    <source>
        <dbReference type="EMBL" id="KAH7836903.1"/>
    </source>
</evidence>
<proteinExistence type="predicted"/>
<sequence>MESEYGRANRKGGTREDEWKADGHSGNKNWNKDLVTLFVDNIPDEKDHTWLKKTFNNFGVVLYAFIPNKRSKRSGNKFGFVRFNCLVSAGMAISRMNGIWVDNKRLFVKEACFGHNEKMLEQKFPTIQGVRKQTSRHNEECNQQYGAGVYSENSNNVMYGQVWANQGPEKTFAQALNGENSYTEVLKEQSVTLKINPVGNEWLHRSAVAVMHNAVSMQSLKVSFKLETGFEAQFRSLGGRSVLITFQSPKDRDSLIKVLWMKRWFEDIKPWSDEAASLERFVWLSCQGMPLNTWTTKTFKQIGELWGYFILMEEETMREVSFDRGRILIATKENSKIEKWIKIDVGGILYDVKVTEESSFSNPDMIGAIVSMEKDAQDDSISKEKILSKPNNLSEPSDDEDGEDDVDALAAMKLQENSNDQVSLGGFESIVEESPNLACEGLEIPKMDEEKEGEIPINDNSFGVPDSFGAIPTILFPIVTHWWAIQVRILIPSKILQLRGSWKIPWKQSVSLQSRQL</sequence>